<feature type="signal peptide" evidence="1">
    <location>
        <begin position="1"/>
        <end position="18"/>
    </location>
</feature>
<dbReference type="RefSeq" id="WP_369895512.1">
    <property type="nucleotide sequence ID" value="NZ_JBGFFX010000005.1"/>
</dbReference>
<reference evidence="2 3" key="1">
    <citation type="submission" date="2024-07" db="EMBL/GenBank/DDBJ databases">
        <authorList>
            <person name="Hebao G."/>
        </authorList>
    </citation>
    <scope>NUCLEOTIDE SEQUENCE [LARGE SCALE GENOMIC DNA]</scope>
    <source>
        <strain evidence="2 3">ACCC 02193</strain>
    </source>
</reference>
<dbReference type="InterPro" id="IPR054139">
    <property type="entry name" value="CarG-like"/>
</dbReference>
<organism evidence="2 3">
    <name type="scientific">Erwinia aeris</name>
    <dbReference type="NCBI Taxonomy" id="3239803"/>
    <lineage>
        <taxon>Bacteria</taxon>
        <taxon>Pseudomonadati</taxon>
        <taxon>Pseudomonadota</taxon>
        <taxon>Gammaproteobacteria</taxon>
        <taxon>Enterobacterales</taxon>
        <taxon>Erwiniaceae</taxon>
        <taxon>Erwinia</taxon>
    </lineage>
</organism>
<proteinExistence type="predicted"/>
<sequence>MKNKFLLMCLLFSGFASAQAEYVSLHSGQNVIDINADGLKDILFIADYDNNTSHPSQTMNVFIKNKQGGYNSVPCPQASGFTWADIRLSASGVKIYDYRLLVYHNGYSVVSAEKFATDNDGSDVLNSGLVRINRYVITEGENDPGVPAFQWSLAGSYITKEKFNDVDEALKNINMDEFK</sequence>
<evidence type="ECO:0000313" key="3">
    <source>
        <dbReference type="Proteomes" id="UP001565243"/>
    </source>
</evidence>
<keyword evidence="2" id="KW-0946">Virion</keyword>
<protein>
    <submittedName>
        <fullName evidence="2">Spore coat protein CotH</fullName>
    </submittedName>
</protein>
<feature type="chain" id="PRO_5047223147" evidence="1">
    <location>
        <begin position="19"/>
        <end position="179"/>
    </location>
</feature>
<name>A0ABV4E7M4_9GAMM</name>
<evidence type="ECO:0000313" key="2">
    <source>
        <dbReference type="EMBL" id="MEY8770855.1"/>
    </source>
</evidence>
<keyword evidence="2" id="KW-0167">Capsid protein</keyword>
<dbReference type="Pfam" id="PF21955">
    <property type="entry name" value="CarG-like"/>
    <property type="match status" value="1"/>
</dbReference>
<keyword evidence="3" id="KW-1185">Reference proteome</keyword>
<keyword evidence="1" id="KW-0732">Signal</keyword>
<gene>
    <name evidence="2" type="ORF">AB6T85_10510</name>
</gene>
<evidence type="ECO:0000256" key="1">
    <source>
        <dbReference type="SAM" id="SignalP"/>
    </source>
</evidence>
<dbReference type="Proteomes" id="UP001565243">
    <property type="component" value="Unassembled WGS sequence"/>
</dbReference>
<comment type="caution">
    <text evidence="2">The sequence shown here is derived from an EMBL/GenBank/DDBJ whole genome shotgun (WGS) entry which is preliminary data.</text>
</comment>
<accession>A0ABV4E7M4</accession>
<dbReference type="EMBL" id="JBGFFX010000005">
    <property type="protein sequence ID" value="MEY8770855.1"/>
    <property type="molecule type" value="Genomic_DNA"/>
</dbReference>